<dbReference type="EMBL" id="AYHO01000014">
    <property type="protein sequence ID" value="ESJ93653.1"/>
    <property type="molecule type" value="Genomic_DNA"/>
</dbReference>
<dbReference type="Proteomes" id="UP000018465">
    <property type="component" value="Unassembled WGS sequence"/>
</dbReference>
<organism evidence="2 3">
    <name type="scientific">Acinetobacter lwoffii NCTC 5866 = CIP 64.10 = NIPH 512</name>
    <dbReference type="NCBI Taxonomy" id="981327"/>
    <lineage>
        <taxon>Bacteria</taxon>
        <taxon>Pseudomonadati</taxon>
        <taxon>Pseudomonadota</taxon>
        <taxon>Gammaproteobacteria</taxon>
        <taxon>Moraxellales</taxon>
        <taxon>Moraxellaceae</taxon>
        <taxon>Acinetobacter</taxon>
    </lineage>
</organism>
<protein>
    <recommendedName>
        <fullName evidence="4">Helix-turn-helix domain-containing protein</fullName>
    </recommendedName>
</protein>
<keyword evidence="3" id="KW-1185">Reference proteome</keyword>
<evidence type="ECO:0000256" key="1">
    <source>
        <dbReference type="SAM" id="Coils"/>
    </source>
</evidence>
<proteinExistence type="predicted"/>
<keyword evidence="1" id="KW-0175">Coiled coil</keyword>
<dbReference type="RefSeq" id="WP_016807187.1">
    <property type="nucleotide sequence ID" value="NZ_KI530562.1"/>
</dbReference>
<gene>
    <name evidence="2" type="ORF">P800_03327</name>
</gene>
<name>A0ABN0PTH1_ACILW</name>
<reference evidence="2 3" key="1">
    <citation type="submission" date="2013-10" db="EMBL/GenBank/DDBJ databases">
        <title>The Genome Sequence of Acinetobacter lwoffii NIPH 512.</title>
        <authorList>
            <consortium name="The Broad Institute Genomics Platform"/>
            <consortium name="The Broad Institute Genome Sequencing Center for Infectious Disease"/>
            <person name="Cerqueira G."/>
            <person name="Feldgarden M."/>
            <person name="Courvalin P."/>
            <person name="Grillot-Courvalin C."/>
            <person name="Clermont D."/>
            <person name="Rocha E."/>
            <person name="Yoon E.-J."/>
            <person name="Nemec A."/>
            <person name="Young S.K."/>
            <person name="Zeng Q."/>
            <person name="Gargeya S."/>
            <person name="Fitzgerald M."/>
            <person name="Abouelleil A."/>
            <person name="Alvarado L."/>
            <person name="Berlin A.M."/>
            <person name="Chapman S.B."/>
            <person name="Gainer-Dewar J."/>
            <person name="Goldberg J."/>
            <person name="Gnerre S."/>
            <person name="Griggs A."/>
            <person name="Gujja S."/>
            <person name="Hansen M."/>
            <person name="Howarth C."/>
            <person name="Imamovic A."/>
            <person name="Ireland A."/>
            <person name="Larimer J."/>
            <person name="McCowan C."/>
            <person name="Murphy C."/>
            <person name="Pearson M."/>
            <person name="Poon T.W."/>
            <person name="Priest M."/>
            <person name="Roberts A."/>
            <person name="Saif S."/>
            <person name="Shea T."/>
            <person name="Sykes S."/>
            <person name="Wortman J."/>
            <person name="Nusbaum C."/>
            <person name="Birren B."/>
        </authorList>
    </citation>
    <scope>NUCLEOTIDE SEQUENCE [LARGE SCALE GENOMIC DNA]</scope>
    <source>
        <strain evidence="2 3">NIPH 512</strain>
    </source>
</reference>
<sequence>MTMLNLTEVSKQFNLNRSTIYRAVNSGKLSRKSDGSFDLAEVIRCFGEPKLTANPKPAASSEILNNELQIALIKKEFEEFRKRAEAEIRELREDKEFLQGHLKQVTHLLEMKTQFSPGETLQQYSNETLSNTENTFKNKEALLQPHYNATEEKTPATVRRQSLFSRVIRAVLE</sequence>
<feature type="coiled-coil region" evidence="1">
    <location>
        <begin position="70"/>
        <end position="101"/>
    </location>
</feature>
<evidence type="ECO:0000313" key="3">
    <source>
        <dbReference type="Proteomes" id="UP000018465"/>
    </source>
</evidence>
<evidence type="ECO:0008006" key="4">
    <source>
        <dbReference type="Google" id="ProtNLM"/>
    </source>
</evidence>
<dbReference type="NCBIfam" id="NF038291">
    <property type="entry name" value="rep_pAB02_ORF2"/>
    <property type="match status" value="1"/>
</dbReference>
<accession>A0ABN0PTH1</accession>
<dbReference type="InterPro" id="IPR047783">
    <property type="entry name" value="ORF2/OrfX-like"/>
</dbReference>
<comment type="caution">
    <text evidence="2">The sequence shown here is derived from an EMBL/GenBank/DDBJ whole genome shotgun (WGS) entry which is preliminary data.</text>
</comment>
<evidence type="ECO:0000313" key="2">
    <source>
        <dbReference type="EMBL" id="ESJ93653.1"/>
    </source>
</evidence>